<accession>A0A5J4ZFJ7</accession>
<keyword evidence="3" id="KW-1185">Reference proteome</keyword>
<evidence type="ECO:0000313" key="3">
    <source>
        <dbReference type="Proteomes" id="UP000325577"/>
    </source>
</evidence>
<proteinExistence type="predicted"/>
<evidence type="ECO:0000313" key="2">
    <source>
        <dbReference type="EMBL" id="KAA8517433.1"/>
    </source>
</evidence>
<feature type="compositionally biased region" description="Low complexity" evidence="1">
    <location>
        <begin position="10"/>
        <end position="20"/>
    </location>
</feature>
<gene>
    <name evidence="2" type="ORF">F0562_017726</name>
</gene>
<sequence length="78" mass="8887">MFGKEESSRAAAAMLQQQQQRTIAWRENNAQQQGTEPAARQYKEDLGRALFLYVGSHPSQLEPAWEDMKLCKTVAVMM</sequence>
<name>A0A5J4ZFJ7_9ASTE</name>
<organism evidence="2 3">
    <name type="scientific">Nyssa sinensis</name>
    <dbReference type="NCBI Taxonomy" id="561372"/>
    <lineage>
        <taxon>Eukaryota</taxon>
        <taxon>Viridiplantae</taxon>
        <taxon>Streptophyta</taxon>
        <taxon>Embryophyta</taxon>
        <taxon>Tracheophyta</taxon>
        <taxon>Spermatophyta</taxon>
        <taxon>Magnoliopsida</taxon>
        <taxon>eudicotyledons</taxon>
        <taxon>Gunneridae</taxon>
        <taxon>Pentapetalae</taxon>
        <taxon>asterids</taxon>
        <taxon>Cornales</taxon>
        <taxon>Nyssaceae</taxon>
        <taxon>Nyssa</taxon>
    </lineage>
</organism>
<feature type="region of interest" description="Disordered" evidence="1">
    <location>
        <begin position="1"/>
        <end position="21"/>
    </location>
</feature>
<dbReference type="Proteomes" id="UP000325577">
    <property type="component" value="Linkage Group LG8"/>
</dbReference>
<dbReference type="EMBL" id="CM018051">
    <property type="protein sequence ID" value="KAA8517433.1"/>
    <property type="molecule type" value="Genomic_DNA"/>
</dbReference>
<evidence type="ECO:0000256" key="1">
    <source>
        <dbReference type="SAM" id="MobiDB-lite"/>
    </source>
</evidence>
<protein>
    <submittedName>
        <fullName evidence="2">Uncharacterized protein</fullName>
    </submittedName>
</protein>
<reference evidence="2 3" key="1">
    <citation type="submission" date="2019-09" db="EMBL/GenBank/DDBJ databases">
        <title>A chromosome-level genome assembly of the Chinese tupelo Nyssa sinensis.</title>
        <authorList>
            <person name="Yang X."/>
            <person name="Kang M."/>
            <person name="Yang Y."/>
            <person name="Xiong H."/>
            <person name="Wang M."/>
            <person name="Zhang Z."/>
            <person name="Wang Z."/>
            <person name="Wu H."/>
            <person name="Ma T."/>
            <person name="Liu J."/>
            <person name="Xi Z."/>
        </authorList>
    </citation>
    <scope>NUCLEOTIDE SEQUENCE [LARGE SCALE GENOMIC DNA]</scope>
    <source>
        <strain evidence="2">J267</strain>
        <tissue evidence="2">Leaf</tissue>
    </source>
</reference>
<dbReference type="AlphaFoldDB" id="A0A5J4ZFJ7"/>